<dbReference type="PANTHER" id="PTHR24096:SF149">
    <property type="entry name" value="AMP-BINDING DOMAIN-CONTAINING PROTEIN-RELATED"/>
    <property type="match status" value="1"/>
</dbReference>
<evidence type="ECO:0000256" key="4">
    <source>
        <dbReference type="ARBA" id="ARBA00023140"/>
    </source>
</evidence>
<dbReference type="GeneID" id="108562086"/>
<evidence type="ECO:0000313" key="7">
    <source>
        <dbReference type="Proteomes" id="UP000695000"/>
    </source>
</evidence>
<keyword evidence="3" id="KW-0436">Ligase</keyword>
<dbReference type="InterPro" id="IPR042099">
    <property type="entry name" value="ANL_N_sf"/>
</dbReference>
<organism evidence="7 8">
    <name type="scientific">Nicrophorus vespilloides</name>
    <name type="common">Boreal carrion beetle</name>
    <dbReference type="NCBI Taxonomy" id="110193"/>
    <lineage>
        <taxon>Eukaryota</taxon>
        <taxon>Metazoa</taxon>
        <taxon>Ecdysozoa</taxon>
        <taxon>Arthropoda</taxon>
        <taxon>Hexapoda</taxon>
        <taxon>Insecta</taxon>
        <taxon>Pterygota</taxon>
        <taxon>Neoptera</taxon>
        <taxon>Endopterygota</taxon>
        <taxon>Coleoptera</taxon>
        <taxon>Polyphaga</taxon>
        <taxon>Staphyliniformia</taxon>
        <taxon>Silphidae</taxon>
        <taxon>Nicrophorinae</taxon>
        <taxon>Nicrophorus</taxon>
    </lineage>
</organism>
<dbReference type="InterPro" id="IPR025110">
    <property type="entry name" value="AMP-bd_C"/>
</dbReference>
<dbReference type="InterPro" id="IPR020845">
    <property type="entry name" value="AMP-binding_CS"/>
</dbReference>
<evidence type="ECO:0000256" key="3">
    <source>
        <dbReference type="ARBA" id="ARBA00022598"/>
    </source>
</evidence>
<accession>A0ABM1MMI0</accession>
<sequence length="527" mass="59786">MGSTQDELRTFERYYDPMTKVISMPKDEFKPEPRGLGYCLYRSIQRNSNKIAQVDSWTNESYTYGEYLEKCVRTAMALQCEGVTSEDVVMSCSYNHLNSSVPFVATHFIGATSSATDPSQSKEDIAYLLKLVNPKVIFVCKEAEDKMTEAMVECNSKAKLVVYGETSFESCVAPKLGEENFKPYETKDLNETCIILFSSGTTGLPKGITLSHKFALYHAHSTMFPPGTGFASLYWSTSTICTLSYIVYGKRRVNLRHFDANTLWEIIDKHEIDAMFMAPSDFIRLMRKKPENRTTFIKTICIGGSGICKDFLEEAKMKLPTTKVLFGYGLSELYSVFCPINHKSGSVGIPYKGKSYKIVDIETGDNVGFNQTGELCVKTEWVSNGYYRQDSSSVWDDEGYLKTGDVVYYDEDFCFYVVDRIKEMFKYRSWHIVPAKIETIILKHPGIDLCGVVGIPHPEDDCHALAVVQLREGSDLSPEEIKEFVERQVDDRHKLRAGVRIMDKLPLTPSAKIRRRDLVTMYVNGEI</sequence>
<dbReference type="InterPro" id="IPR000873">
    <property type="entry name" value="AMP-dep_synth/lig_dom"/>
</dbReference>
<gene>
    <name evidence="8" type="primary">LOC108562086</name>
</gene>
<keyword evidence="7" id="KW-1185">Reference proteome</keyword>
<dbReference type="Gene3D" id="3.30.300.30">
    <property type="match status" value="1"/>
</dbReference>
<dbReference type="Proteomes" id="UP000695000">
    <property type="component" value="Unplaced"/>
</dbReference>
<dbReference type="InterPro" id="IPR045851">
    <property type="entry name" value="AMP-bd_C_sf"/>
</dbReference>
<name>A0ABM1MMI0_NICVS</name>
<feature type="domain" description="AMP-dependent synthetase/ligase" evidence="5">
    <location>
        <begin position="42"/>
        <end position="387"/>
    </location>
</feature>
<dbReference type="RefSeq" id="XP_017775780.1">
    <property type="nucleotide sequence ID" value="XM_017920291.1"/>
</dbReference>
<evidence type="ECO:0000313" key="8">
    <source>
        <dbReference type="RefSeq" id="XP_017775780.1"/>
    </source>
</evidence>
<evidence type="ECO:0000256" key="2">
    <source>
        <dbReference type="ARBA" id="ARBA00006432"/>
    </source>
</evidence>
<evidence type="ECO:0000259" key="6">
    <source>
        <dbReference type="Pfam" id="PF13193"/>
    </source>
</evidence>
<proteinExistence type="inferred from homology"/>
<keyword evidence="4" id="KW-0576">Peroxisome</keyword>
<comment type="similarity">
    <text evidence="2">Belongs to the ATP-dependent AMP-binding enzyme family.</text>
</comment>
<dbReference type="PANTHER" id="PTHR24096">
    <property type="entry name" value="LONG-CHAIN-FATTY-ACID--COA LIGASE"/>
    <property type="match status" value="1"/>
</dbReference>
<dbReference type="Gene3D" id="3.40.50.12780">
    <property type="entry name" value="N-terminal domain of ligase-like"/>
    <property type="match status" value="1"/>
</dbReference>
<dbReference type="Pfam" id="PF13193">
    <property type="entry name" value="AMP-binding_C"/>
    <property type="match status" value="1"/>
</dbReference>
<feature type="domain" description="AMP-binding enzyme C-terminal" evidence="6">
    <location>
        <begin position="436"/>
        <end position="512"/>
    </location>
</feature>
<protein>
    <submittedName>
        <fullName evidence="8">Luciferin 4-monooxygenase-like</fullName>
    </submittedName>
</protein>
<comment type="subcellular location">
    <subcellularLocation>
        <location evidence="1">Peroxisome</location>
    </subcellularLocation>
</comment>
<dbReference type="PROSITE" id="PS00455">
    <property type="entry name" value="AMP_BINDING"/>
    <property type="match status" value="1"/>
</dbReference>
<evidence type="ECO:0000259" key="5">
    <source>
        <dbReference type="Pfam" id="PF00501"/>
    </source>
</evidence>
<evidence type="ECO:0000256" key="1">
    <source>
        <dbReference type="ARBA" id="ARBA00004275"/>
    </source>
</evidence>
<reference evidence="8" key="1">
    <citation type="submission" date="2025-08" db="UniProtKB">
        <authorList>
            <consortium name="RefSeq"/>
        </authorList>
    </citation>
    <scope>IDENTIFICATION</scope>
    <source>
        <tissue evidence="8">Whole Larva</tissue>
    </source>
</reference>
<dbReference type="SUPFAM" id="SSF56801">
    <property type="entry name" value="Acetyl-CoA synthetase-like"/>
    <property type="match status" value="1"/>
</dbReference>
<dbReference type="Pfam" id="PF00501">
    <property type="entry name" value="AMP-binding"/>
    <property type="match status" value="1"/>
</dbReference>